<dbReference type="Proteomes" id="UP000642125">
    <property type="component" value="Unassembled WGS sequence"/>
</dbReference>
<comment type="caution">
    <text evidence="1">The sequence shown here is derived from an EMBL/GenBank/DDBJ whole genome shotgun (WGS) entry which is preliminary data.</text>
</comment>
<proteinExistence type="predicted"/>
<dbReference type="InterPro" id="IPR036513">
    <property type="entry name" value="STAS_dom_sf"/>
</dbReference>
<dbReference type="Gene3D" id="3.30.750.24">
    <property type="entry name" value="STAS domain"/>
    <property type="match status" value="1"/>
</dbReference>
<evidence type="ECO:0008006" key="3">
    <source>
        <dbReference type="Google" id="ProtNLM"/>
    </source>
</evidence>
<sequence length="114" mass="11975">MSTLTSTLAEARSGHGTMSVTPDTDCDELVVHASDELDAALRTTFDGVLDTVAGSTTATRLDFRDVTFCGSEGVHMLLRLHLASRGRAVRFGAAACVRRALALCGSPLPRLAAI</sequence>
<dbReference type="EMBL" id="BONO01000040">
    <property type="protein sequence ID" value="GIG38193.1"/>
    <property type="molecule type" value="Genomic_DNA"/>
</dbReference>
<organism evidence="1 2">
    <name type="scientific">Cellulomonas pakistanensis</name>
    <dbReference type="NCBI Taxonomy" id="992287"/>
    <lineage>
        <taxon>Bacteria</taxon>
        <taxon>Bacillati</taxon>
        <taxon>Actinomycetota</taxon>
        <taxon>Actinomycetes</taxon>
        <taxon>Micrococcales</taxon>
        <taxon>Cellulomonadaceae</taxon>
        <taxon>Cellulomonas</taxon>
    </lineage>
</organism>
<reference evidence="1" key="1">
    <citation type="submission" date="2021-01" db="EMBL/GenBank/DDBJ databases">
        <title>Whole genome shotgun sequence of Cellulomonas pakistanensis NBRC 110800.</title>
        <authorList>
            <person name="Komaki H."/>
            <person name="Tamura T."/>
        </authorList>
    </citation>
    <scope>NUCLEOTIDE SEQUENCE</scope>
    <source>
        <strain evidence="1">NBRC 110800</strain>
    </source>
</reference>
<keyword evidence="2" id="KW-1185">Reference proteome</keyword>
<protein>
    <recommendedName>
        <fullName evidence="3">STAS domain-containing protein</fullName>
    </recommendedName>
</protein>
<accession>A0A919PE90</accession>
<gene>
    <name evidence="1" type="ORF">Cpa01nite_35740</name>
</gene>
<dbReference type="SUPFAM" id="SSF52091">
    <property type="entry name" value="SpoIIaa-like"/>
    <property type="match status" value="1"/>
</dbReference>
<dbReference type="AlphaFoldDB" id="A0A919PE90"/>
<name>A0A919PE90_9CELL</name>
<dbReference type="CDD" id="cd07043">
    <property type="entry name" value="STAS_anti-anti-sigma_factors"/>
    <property type="match status" value="1"/>
</dbReference>
<dbReference type="RefSeq" id="WP_203670260.1">
    <property type="nucleotide sequence ID" value="NZ_BONO01000040.1"/>
</dbReference>
<evidence type="ECO:0000313" key="2">
    <source>
        <dbReference type="Proteomes" id="UP000642125"/>
    </source>
</evidence>
<evidence type="ECO:0000313" key="1">
    <source>
        <dbReference type="EMBL" id="GIG38193.1"/>
    </source>
</evidence>